<evidence type="ECO:0000313" key="1">
    <source>
        <dbReference type="EMBL" id="SHE57674.1"/>
    </source>
</evidence>
<evidence type="ECO:0000313" key="2">
    <source>
        <dbReference type="Proteomes" id="UP000184436"/>
    </source>
</evidence>
<protein>
    <submittedName>
        <fullName evidence="1">Uncharacterized protein</fullName>
    </submittedName>
</protein>
<proteinExistence type="predicted"/>
<reference evidence="1 2" key="1">
    <citation type="submission" date="2016-11" db="EMBL/GenBank/DDBJ databases">
        <authorList>
            <person name="Jaros S."/>
            <person name="Januszkiewicz K."/>
            <person name="Wedrychowicz H."/>
        </authorList>
    </citation>
    <scope>NUCLEOTIDE SEQUENCE [LARGE SCALE GENOMIC DNA]</scope>
    <source>
        <strain evidence="1 2">DSM 26883</strain>
    </source>
</reference>
<gene>
    <name evidence="1" type="ORF">SAMN05444349_103202</name>
</gene>
<dbReference type="Proteomes" id="UP000184436">
    <property type="component" value="Unassembled WGS sequence"/>
</dbReference>
<dbReference type="AlphaFoldDB" id="A0A1M4ULW2"/>
<sequence>MKKGDNKTMKGDNKTYKFLIITTLLSQILH</sequence>
<accession>A0A1M4ULW2</accession>
<dbReference type="EMBL" id="FQVD01000003">
    <property type="protein sequence ID" value="SHE57674.1"/>
    <property type="molecule type" value="Genomic_DNA"/>
</dbReference>
<name>A0A1M4ULW2_9BACE</name>
<organism evidence="1 2">
    <name type="scientific">Bacteroides faecichinchillae</name>
    <dbReference type="NCBI Taxonomy" id="871325"/>
    <lineage>
        <taxon>Bacteria</taxon>
        <taxon>Pseudomonadati</taxon>
        <taxon>Bacteroidota</taxon>
        <taxon>Bacteroidia</taxon>
        <taxon>Bacteroidales</taxon>
        <taxon>Bacteroidaceae</taxon>
        <taxon>Bacteroides</taxon>
    </lineage>
</organism>
<keyword evidence="2" id="KW-1185">Reference proteome</keyword>